<evidence type="ECO:0000313" key="2">
    <source>
        <dbReference type="EMBL" id="KAK7255435.1"/>
    </source>
</evidence>
<gene>
    <name evidence="2" type="ORF">RIF29_28844</name>
</gene>
<dbReference type="PANTHER" id="PTHR35986:SF1">
    <property type="entry name" value="OS10G0430800 PROTEIN"/>
    <property type="match status" value="1"/>
</dbReference>
<protein>
    <submittedName>
        <fullName evidence="2">Uncharacterized protein</fullName>
    </submittedName>
</protein>
<dbReference type="EMBL" id="JAYWIO010000006">
    <property type="protein sequence ID" value="KAK7255435.1"/>
    <property type="molecule type" value="Genomic_DNA"/>
</dbReference>
<keyword evidence="3" id="KW-1185">Reference proteome</keyword>
<sequence>MYTRLTAVLPLIDLEQVLHSKKEVLKLSHQEESIWLSCKYEARRNFIAGALVGGTAVKAVAASWKLNNAFRIFLTSGAASSFGIWILGRSLYSCAEQILKLDGSILQKELANIMVRKYQDEPSLRPLMSKHFYSERVFDDSTSNNPKFRWRYRNFYSDNDSHDKTEGDSPNDSYNNSQGESENVSNSKRTNIDNKHIFIKADPDIMAELDPLDYIFGYGAPVAEIHHPNIPNKSPRTHNRKHRRSHRRHRMQNQDDLSN</sequence>
<feature type="region of interest" description="Disordered" evidence="1">
    <location>
        <begin position="226"/>
        <end position="259"/>
    </location>
</feature>
<evidence type="ECO:0000313" key="3">
    <source>
        <dbReference type="Proteomes" id="UP001372338"/>
    </source>
</evidence>
<comment type="caution">
    <text evidence="2">The sequence shown here is derived from an EMBL/GenBank/DDBJ whole genome shotgun (WGS) entry which is preliminary data.</text>
</comment>
<feature type="compositionally biased region" description="Basic residues" evidence="1">
    <location>
        <begin position="235"/>
        <end position="251"/>
    </location>
</feature>
<accession>A0AAN9EIM5</accession>
<feature type="region of interest" description="Disordered" evidence="1">
    <location>
        <begin position="159"/>
        <end position="188"/>
    </location>
</feature>
<dbReference type="AlphaFoldDB" id="A0AAN9EIM5"/>
<reference evidence="2 3" key="1">
    <citation type="submission" date="2024-01" db="EMBL/GenBank/DDBJ databases">
        <title>The genomes of 5 underutilized Papilionoideae crops provide insights into root nodulation and disease resistanc.</title>
        <authorList>
            <person name="Yuan L."/>
        </authorList>
    </citation>
    <scope>NUCLEOTIDE SEQUENCE [LARGE SCALE GENOMIC DNA]</scope>
    <source>
        <strain evidence="2">ZHUSHIDOU_FW_LH</strain>
        <tissue evidence="2">Leaf</tissue>
    </source>
</reference>
<name>A0AAN9EIM5_CROPI</name>
<dbReference type="PANTHER" id="PTHR35986">
    <property type="entry name" value="EXPRESSED PROTEIN"/>
    <property type="match status" value="1"/>
</dbReference>
<organism evidence="2 3">
    <name type="scientific">Crotalaria pallida</name>
    <name type="common">Smooth rattlebox</name>
    <name type="synonym">Crotalaria striata</name>
    <dbReference type="NCBI Taxonomy" id="3830"/>
    <lineage>
        <taxon>Eukaryota</taxon>
        <taxon>Viridiplantae</taxon>
        <taxon>Streptophyta</taxon>
        <taxon>Embryophyta</taxon>
        <taxon>Tracheophyta</taxon>
        <taxon>Spermatophyta</taxon>
        <taxon>Magnoliopsida</taxon>
        <taxon>eudicotyledons</taxon>
        <taxon>Gunneridae</taxon>
        <taxon>Pentapetalae</taxon>
        <taxon>rosids</taxon>
        <taxon>fabids</taxon>
        <taxon>Fabales</taxon>
        <taxon>Fabaceae</taxon>
        <taxon>Papilionoideae</taxon>
        <taxon>50 kb inversion clade</taxon>
        <taxon>genistoids sensu lato</taxon>
        <taxon>core genistoids</taxon>
        <taxon>Crotalarieae</taxon>
        <taxon>Crotalaria</taxon>
    </lineage>
</organism>
<evidence type="ECO:0000256" key="1">
    <source>
        <dbReference type="SAM" id="MobiDB-lite"/>
    </source>
</evidence>
<feature type="compositionally biased region" description="Polar residues" evidence="1">
    <location>
        <begin position="168"/>
        <end position="188"/>
    </location>
</feature>
<dbReference type="Proteomes" id="UP001372338">
    <property type="component" value="Unassembled WGS sequence"/>
</dbReference>
<proteinExistence type="predicted"/>